<comment type="caution">
    <text evidence="2">The sequence shown here is derived from an EMBL/GenBank/DDBJ whole genome shotgun (WGS) entry which is preliminary data.</text>
</comment>
<evidence type="ECO:0000313" key="2">
    <source>
        <dbReference type="EMBL" id="KYO44602.1"/>
    </source>
</evidence>
<name>A0A151P6B8_ALLMI</name>
<reference evidence="2 3" key="1">
    <citation type="journal article" date="2012" name="Genome Biol.">
        <title>Sequencing three crocodilian genomes to illuminate the evolution of archosaurs and amniotes.</title>
        <authorList>
            <person name="St John J.A."/>
            <person name="Braun E.L."/>
            <person name="Isberg S.R."/>
            <person name="Miles L.G."/>
            <person name="Chong A.Y."/>
            <person name="Gongora J."/>
            <person name="Dalzell P."/>
            <person name="Moran C."/>
            <person name="Bed'hom B."/>
            <person name="Abzhanov A."/>
            <person name="Burgess S.C."/>
            <person name="Cooksey A.M."/>
            <person name="Castoe T.A."/>
            <person name="Crawford N.G."/>
            <person name="Densmore L.D."/>
            <person name="Drew J.C."/>
            <person name="Edwards S.V."/>
            <person name="Faircloth B.C."/>
            <person name="Fujita M.K."/>
            <person name="Greenwold M.J."/>
            <person name="Hoffmann F.G."/>
            <person name="Howard J.M."/>
            <person name="Iguchi T."/>
            <person name="Janes D.E."/>
            <person name="Khan S.Y."/>
            <person name="Kohno S."/>
            <person name="de Koning A.J."/>
            <person name="Lance S.L."/>
            <person name="McCarthy F.M."/>
            <person name="McCormack J.E."/>
            <person name="Merchant M.E."/>
            <person name="Peterson D.G."/>
            <person name="Pollock D.D."/>
            <person name="Pourmand N."/>
            <person name="Raney B.J."/>
            <person name="Roessler K.A."/>
            <person name="Sanford J.R."/>
            <person name="Sawyer R.H."/>
            <person name="Schmidt C.J."/>
            <person name="Triplett E.W."/>
            <person name="Tuberville T.D."/>
            <person name="Venegas-Anaya M."/>
            <person name="Howard J.T."/>
            <person name="Jarvis E.D."/>
            <person name="Guillette L.J.Jr."/>
            <person name="Glenn T.C."/>
            <person name="Green R.E."/>
            <person name="Ray D.A."/>
        </authorList>
    </citation>
    <scope>NUCLEOTIDE SEQUENCE [LARGE SCALE GENOMIC DNA]</scope>
    <source>
        <strain evidence="2">KSC_2009_1</strain>
    </source>
</reference>
<organism evidence="2 3">
    <name type="scientific">Alligator mississippiensis</name>
    <name type="common">American alligator</name>
    <dbReference type="NCBI Taxonomy" id="8496"/>
    <lineage>
        <taxon>Eukaryota</taxon>
        <taxon>Metazoa</taxon>
        <taxon>Chordata</taxon>
        <taxon>Craniata</taxon>
        <taxon>Vertebrata</taxon>
        <taxon>Euteleostomi</taxon>
        <taxon>Archelosauria</taxon>
        <taxon>Archosauria</taxon>
        <taxon>Crocodylia</taxon>
        <taxon>Alligatoridae</taxon>
        <taxon>Alligatorinae</taxon>
        <taxon>Alligator</taxon>
    </lineage>
</organism>
<keyword evidence="3" id="KW-1185">Reference proteome</keyword>
<evidence type="ECO:0000313" key="3">
    <source>
        <dbReference type="Proteomes" id="UP000050525"/>
    </source>
</evidence>
<dbReference type="EMBL" id="AKHW03000701">
    <property type="protein sequence ID" value="KYO44602.1"/>
    <property type="molecule type" value="Genomic_DNA"/>
</dbReference>
<protein>
    <submittedName>
        <fullName evidence="2">Uncharacterized protein</fullName>
    </submittedName>
</protein>
<accession>A0A151P6B8</accession>
<gene>
    <name evidence="2" type="ORF">Y1Q_0004688</name>
</gene>
<proteinExistence type="predicted"/>
<sequence length="208" mass="23125">MKKKSILAQQLLAQALHEEGFKLGEKNTGFEQQGTEAELDSPRGWAGLMPQSAATFIELEAFPVGFTNEGQAKKSPEWFPLHCPPGFRLTSHLNHFANSCSEPDLTCKPSFCLRLCSDMGADMEETEEHEMDAKSTKTKPGTMTELEQSVSDLPMESMDTSVSRDSSEVDDAFIESFQNLHIGTLPKVKVFCVNCFCSCPKEQFETKD</sequence>
<dbReference type="Proteomes" id="UP000050525">
    <property type="component" value="Unassembled WGS sequence"/>
</dbReference>
<dbReference type="AlphaFoldDB" id="A0A151P6B8"/>
<feature type="region of interest" description="Disordered" evidence="1">
    <location>
        <begin position="127"/>
        <end position="146"/>
    </location>
</feature>
<evidence type="ECO:0000256" key="1">
    <source>
        <dbReference type="SAM" id="MobiDB-lite"/>
    </source>
</evidence>